<dbReference type="Pfam" id="PF00753">
    <property type="entry name" value="Lactamase_B"/>
    <property type="match status" value="1"/>
</dbReference>
<dbReference type="AlphaFoldDB" id="X1J973"/>
<dbReference type="InterPro" id="IPR036866">
    <property type="entry name" value="RibonucZ/Hydroxyglut_hydro"/>
</dbReference>
<dbReference type="SMART" id="SM00849">
    <property type="entry name" value="Lactamase_B"/>
    <property type="match status" value="1"/>
</dbReference>
<dbReference type="Gene3D" id="3.60.15.10">
    <property type="entry name" value="Ribonuclease Z/Hydroxyacylglutathione hydrolase-like"/>
    <property type="match status" value="1"/>
</dbReference>
<dbReference type="SUPFAM" id="SSF56281">
    <property type="entry name" value="Metallo-hydrolase/oxidoreductase"/>
    <property type="match status" value="1"/>
</dbReference>
<proteinExistence type="predicted"/>
<dbReference type="PANTHER" id="PTHR42951:SF4">
    <property type="entry name" value="ACYL-COENZYME A THIOESTERASE MBLAC2"/>
    <property type="match status" value="1"/>
</dbReference>
<feature type="domain" description="Metallo-beta-lactamase" evidence="1">
    <location>
        <begin position="14"/>
        <end position="200"/>
    </location>
</feature>
<sequence length="289" mass="33192">MPARLTAVSLSIPPAYRLFIDDEIKVLIDTGIGSKLAAELAKEKKIDLVLISHGHEDHIACNYFFRDAKICCHKLDAPPIRSVEKLKELYDLPPGIELEKSIDLYLRDFFGLKDSRVDLEFENGHVFGLGSIKLNVIHTPGHSAGHCCFSVPSERLVFLADIDLSTFGPWYGCIDSDVDQFIKSIENIKGLDFEIAISSHKSITYGRETIKEKLDAYLNKIFEREKKLIDFLSEERTVQEIVSQAFIYRKLPEPKEIYEHFEKVMIEKHLERLARKNLVRRTNRGFKLL</sequence>
<accession>X1J973</accession>
<dbReference type="EMBL" id="BARV01002370">
    <property type="protein sequence ID" value="GAH91261.1"/>
    <property type="molecule type" value="Genomic_DNA"/>
</dbReference>
<evidence type="ECO:0000313" key="2">
    <source>
        <dbReference type="EMBL" id="GAH91261.1"/>
    </source>
</evidence>
<evidence type="ECO:0000259" key="1">
    <source>
        <dbReference type="SMART" id="SM00849"/>
    </source>
</evidence>
<protein>
    <recommendedName>
        <fullName evidence="1">Metallo-beta-lactamase domain-containing protein</fullName>
    </recommendedName>
</protein>
<dbReference type="InterPro" id="IPR050855">
    <property type="entry name" value="NDM-1-like"/>
</dbReference>
<dbReference type="InterPro" id="IPR001279">
    <property type="entry name" value="Metallo-B-lactamas"/>
</dbReference>
<organism evidence="2">
    <name type="scientific">marine sediment metagenome</name>
    <dbReference type="NCBI Taxonomy" id="412755"/>
    <lineage>
        <taxon>unclassified sequences</taxon>
        <taxon>metagenomes</taxon>
        <taxon>ecological metagenomes</taxon>
    </lineage>
</organism>
<dbReference type="PANTHER" id="PTHR42951">
    <property type="entry name" value="METALLO-BETA-LACTAMASE DOMAIN-CONTAINING"/>
    <property type="match status" value="1"/>
</dbReference>
<reference evidence="2" key="1">
    <citation type="journal article" date="2014" name="Front. Microbiol.">
        <title>High frequency of phylogenetically diverse reductive dehalogenase-homologous genes in deep subseafloor sedimentary metagenomes.</title>
        <authorList>
            <person name="Kawai M."/>
            <person name="Futagami T."/>
            <person name="Toyoda A."/>
            <person name="Takaki Y."/>
            <person name="Nishi S."/>
            <person name="Hori S."/>
            <person name="Arai W."/>
            <person name="Tsubouchi T."/>
            <person name="Morono Y."/>
            <person name="Uchiyama I."/>
            <person name="Ito T."/>
            <person name="Fujiyama A."/>
            <person name="Inagaki F."/>
            <person name="Takami H."/>
        </authorList>
    </citation>
    <scope>NUCLEOTIDE SEQUENCE</scope>
    <source>
        <strain evidence="2">Expedition CK06-06</strain>
    </source>
</reference>
<name>X1J973_9ZZZZ</name>
<gene>
    <name evidence="2" type="ORF">S06H3_06170</name>
</gene>
<comment type="caution">
    <text evidence="2">The sequence shown here is derived from an EMBL/GenBank/DDBJ whole genome shotgun (WGS) entry which is preliminary data.</text>
</comment>